<accession>A0A024US05</accession>
<proteinExistence type="predicted"/>
<name>A0A024US05_9STRA</name>
<dbReference type="AlphaFoldDB" id="A0A024US05"/>
<dbReference type="RefSeq" id="XP_008863061.1">
    <property type="nucleotide sequence ID" value="XM_008864839.1"/>
</dbReference>
<gene>
    <name evidence="2" type="ORF">H310_01655</name>
</gene>
<protein>
    <submittedName>
        <fullName evidence="2">Uncharacterized protein</fullName>
    </submittedName>
</protein>
<sequence length="229" mass="25596">MEAPTSGAGFQLDMELPGSDDDEAGSTRARSRSNRSVSTDVTLREADVDGRSRPRARARVERLFRSPKGRRQPVAIDEEWSSPKQPFVETRKVPVDPAVSKEDDDMGQGIYKGERTFMAAYNFYISQSNALTANGLRPFIMPVRACIEPATKQRIAEWDMDKDPEDVTEDEWIAWFMLAYQVDPRALDSLKKRIKAAVVFDMSITDADSHIGRMLDGMSGPYAATVKIG</sequence>
<reference evidence="2" key="1">
    <citation type="submission" date="2013-12" db="EMBL/GenBank/DDBJ databases">
        <title>The Genome Sequence of Aphanomyces invadans NJM9701.</title>
        <authorList>
            <consortium name="The Broad Institute Genomics Platform"/>
            <person name="Russ C."/>
            <person name="Tyler B."/>
            <person name="van West P."/>
            <person name="Dieguez-Uribeondo J."/>
            <person name="Young S.K."/>
            <person name="Zeng Q."/>
            <person name="Gargeya S."/>
            <person name="Fitzgerald M."/>
            <person name="Abouelleil A."/>
            <person name="Alvarado L."/>
            <person name="Chapman S.B."/>
            <person name="Gainer-Dewar J."/>
            <person name="Goldberg J."/>
            <person name="Griggs A."/>
            <person name="Gujja S."/>
            <person name="Hansen M."/>
            <person name="Howarth C."/>
            <person name="Imamovic A."/>
            <person name="Ireland A."/>
            <person name="Larimer J."/>
            <person name="McCowan C."/>
            <person name="Murphy C."/>
            <person name="Pearson M."/>
            <person name="Poon T.W."/>
            <person name="Priest M."/>
            <person name="Roberts A."/>
            <person name="Saif S."/>
            <person name="Shea T."/>
            <person name="Sykes S."/>
            <person name="Wortman J."/>
            <person name="Nusbaum C."/>
            <person name="Birren B."/>
        </authorList>
    </citation>
    <scope>NUCLEOTIDE SEQUENCE [LARGE SCALE GENOMIC DNA]</scope>
    <source>
        <strain evidence="2">NJM9701</strain>
    </source>
</reference>
<organism evidence="2">
    <name type="scientific">Aphanomyces invadans</name>
    <dbReference type="NCBI Taxonomy" id="157072"/>
    <lineage>
        <taxon>Eukaryota</taxon>
        <taxon>Sar</taxon>
        <taxon>Stramenopiles</taxon>
        <taxon>Oomycota</taxon>
        <taxon>Saprolegniomycetes</taxon>
        <taxon>Saprolegniales</taxon>
        <taxon>Verrucalvaceae</taxon>
        <taxon>Aphanomyces</taxon>
    </lineage>
</organism>
<dbReference type="GeneID" id="20078705"/>
<feature type="region of interest" description="Disordered" evidence="1">
    <location>
        <begin position="1"/>
        <end position="75"/>
    </location>
</feature>
<dbReference type="VEuPathDB" id="FungiDB:H310_01655"/>
<evidence type="ECO:0000256" key="1">
    <source>
        <dbReference type="SAM" id="MobiDB-lite"/>
    </source>
</evidence>
<feature type="compositionally biased region" description="Basic and acidic residues" evidence="1">
    <location>
        <begin position="42"/>
        <end position="64"/>
    </location>
</feature>
<evidence type="ECO:0000313" key="2">
    <source>
        <dbReference type="EMBL" id="ETW09256.1"/>
    </source>
</evidence>
<dbReference type="EMBL" id="KI913953">
    <property type="protein sequence ID" value="ETW09256.1"/>
    <property type="molecule type" value="Genomic_DNA"/>
</dbReference>